<dbReference type="GO" id="GO:0005524">
    <property type="term" value="F:ATP binding"/>
    <property type="evidence" value="ECO:0007669"/>
    <property type="project" value="UniProtKB-KW"/>
</dbReference>
<reference evidence="9" key="1">
    <citation type="submission" date="2022-11" db="UniProtKB">
        <authorList>
            <consortium name="WormBaseParasite"/>
        </authorList>
    </citation>
    <scope>IDENTIFICATION</scope>
</reference>
<accession>A0A914EBI4</accession>
<comment type="similarity">
    <text evidence="5">Belongs to the protein kinase superfamily. STE Ser/Thr protein kinase family. MAP kinase kinase subfamily.</text>
</comment>
<dbReference type="Gene3D" id="3.30.200.20">
    <property type="entry name" value="Phosphorylase Kinase, domain 1"/>
    <property type="match status" value="1"/>
</dbReference>
<name>A0A914EBI4_9BILA</name>
<sequence>MNNSKRSLRPNKIRFAIDTKDEKTKDEIMLELESGRITLGEEKYLITEIQLKEMLLHADDLGSGAQGDVKRINFHNHSIAVKQIKIDDLNLFKQALKELNVLRKVKQDMNFQYIVRYFGYVIVNEPKYIYIFMEELIMCLDKFQSRIKTFPESIVGNIAFDVINALNYLKENHQIIHRDVKPSNMLIDKEGNIKLSDFAVSGELNNSVAKTKTLRGHFQYLAPERIDESQNSVYDARSDVWSLGISLYQLATGKHLYSKLGCDENNEFVLLSFIEKHEPPRLTLEETTFSTEFCDFLNNCLVKNPKERPKYKSDGPNKGIMDHPFFIRATMEQETAKKWLKEQILLVLSNK</sequence>
<dbReference type="InterPro" id="IPR008271">
    <property type="entry name" value="Ser/Thr_kinase_AS"/>
</dbReference>
<evidence type="ECO:0000313" key="9">
    <source>
        <dbReference type="WBParaSite" id="ACRNAN_scaffold666.g15175.t1"/>
    </source>
</evidence>
<dbReference type="SUPFAM" id="SSF56112">
    <property type="entry name" value="Protein kinase-like (PK-like)"/>
    <property type="match status" value="1"/>
</dbReference>
<proteinExistence type="inferred from homology"/>
<dbReference type="Pfam" id="PF00069">
    <property type="entry name" value="Pkinase"/>
    <property type="match status" value="1"/>
</dbReference>
<keyword evidence="8" id="KW-1185">Reference proteome</keyword>
<evidence type="ECO:0000256" key="3">
    <source>
        <dbReference type="ARBA" id="ARBA00022777"/>
    </source>
</evidence>
<evidence type="ECO:0000259" key="7">
    <source>
        <dbReference type="PROSITE" id="PS50011"/>
    </source>
</evidence>
<dbReference type="AlphaFoldDB" id="A0A914EBI4"/>
<dbReference type="GO" id="GO:0004708">
    <property type="term" value="F:MAP kinase kinase activity"/>
    <property type="evidence" value="ECO:0007669"/>
    <property type="project" value="UniProtKB-EC"/>
</dbReference>
<protein>
    <recommendedName>
        <fullName evidence="6">mitogen-activated protein kinase kinase</fullName>
        <ecNumber evidence="6">2.7.12.2</ecNumber>
    </recommendedName>
</protein>
<evidence type="ECO:0000256" key="6">
    <source>
        <dbReference type="ARBA" id="ARBA00038999"/>
    </source>
</evidence>
<organism evidence="8 9">
    <name type="scientific">Acrobeloides nanus</name>
    <dbReference type="NCBI Taxonomy" id="290746"/>
    <lineage>
        <taxon>Eukaryota</taxon>
        <taxon>Metazoa</taxon>
        <taxon>Ecdysozoa</taxon>
        <taxon>Nematoda</taxon>
        <taxon>Chromadorea</taxon>
        <taxon>Rhabditida</taxon>
        <taxon>Tylenchina</taxon>
        <taxon>Cephalobomorpha</taxon>
        <taxon>Cephaloboidea</taxon>
        <taxon>Cephalobidae</taxon>
        <taxon>Acrobeloides</taxon>
    </lineage>
</organism>
<dbReference type="EC" id="2.7.12.2" evidence="6"/>
<keyword evidence="4" id="KW-0067">ATP-binding</keyword>
<dbReference type="PROSITE" id="PS00108">
    <property type="entry name" value="PROTEIN_KINASE_ST"/>
    <property type="match status" value="1"/>
</dbReference>
<evidence type="ECO:0000256" key="1">
    <source>
        <dbReference type="ARBA" id="ARBA00022679"/>
    </source>
</evidence>
<feature type="domain" description="Protein kinase" evidence="7">
    <location>
        <begin position="55"/>
        <end position="326"/>
    </location>
</feature>
<dbReference type="PROSITE" id="PS50011">
    <property type="entry name" value="PROTEIN_KINASE_DOM"/>
    <property type="match status" value="1"/>
</dbReference>
<keyword evidence="3" id="KW-0418">Kinase</keyword>
<dbReference type="Gene3D" id="1.10.510.10">
    <property type="entry name" value="Transferase(Phosphotransferase) domain 1"/>
    <property type="match status" value="1"/>
</dbReference>
<dbReference type="InterPro" id="IPR000719">
    <property type="entry name" value="Prot_kinase_dom"/>
</dbReference>
<dbReference type="PANTHER" id="PTHR48013:SF11">
    <property type="entry name" value="LICORNE"/>
    <property type="match status" value="1"/>
</dbReference>
<dbReference type="SMART" id="SM00220">
    <property type="entry name" value="S_TKc"/>
    <property type="match status" value="1"/>
</dbReference>
<dbReference type="GO" id="GO:0051403">
    <property type="term" value="P:stress-activated MAPK cascade"/>
    <property type="evidence" value="ECO:0007669"/>
    <property type="project" value="TreeGrafter"/>
</dbReference>
<evidence type="ECO:0000256" key="4">
    <source>
        <dbReference type="ARBA" id="ARBA00022840"/>
    </source>
</evidence>
<dbReference type="InterPro" id="IPR011009">
    <property type="entry name" value="Kinase-like_dom_sf"/>
</dbReference>
<evidence type="ECO:0000256" key="2">
    <source>
        <dbReference type="ARBA" id="ARBA00022741"/>
    </source>
</evidence>
<evidence type="ECO:0000256" key="5">
    <source>
        <dbReference type="ARBA" id="ARBA00038035"/>
    </source>
</evidence>
<keyword evidence="1" id="KW-0808">Transferase</keyword>
<dbReference type="WBParaSite" id="ACRNAN_scaffold666.g15175.t1">
    <property type="protein sequence ID" value="ACRNAN_scaffold666.g15175.t1"/>
    <property type="gene ID" value="ACRNAN_scaffold666.g15175"/>
</dbReference>
<evidence type="ECO:0000313" key="8">
    <source>
        <dbReference type="Proteomes" id="UP000887540"/>
    </source>
</evidence>
<keyword evidence="2" id="KW-0547">Nucleotide-binding</keyword>
<dbReference type="PANTHER" id="PTHR48013">
    <property type="entry name" value="DUAL SPECIFICITY MITOGEN-ACTIVATED PROTEIN KINASE KINASE 5-RELATED"/>
    <property type="match status" value="1"/>
</dbReference>
<dbReference type="Proteomes" id="UP000887540">
    <property type="component" value="Unplaced"/>
</dbReference>